<dbReference type="InterPro" id="IPR051396">
    <property type="entry name" value="Bact_Antivir_Def_Nuclease"/>
</dbReference>
<evidence type="ECO:0000256" key="1">
    <source>
        <dbReference type="SAM" id="MobiDB-lite"/>
    </source>
</evidence>
<dbReference type="Pfam" id="PF13304">
    <property type="entry name" value="AAA_21"/>
    <property type="match status" value="1"/>
</dbReference>
<reference evidence="4" key="1">
    <citation type="submission" date="2016-10" db="EMBL/GenBank/DDBJ databases">
        <authorList>
            <person name="Varghese N."/>
            <person name="Submissions S."/>
        </authorList>
    </citation>
    <scope>NUCLEOTIDE SEQUENCE [LARGE SCALE GENOMIC DNA]</scope>
    <source>
        <strain evidence="4">CGMCC 4.3530</strain>
    </source>
</reference>
<dbReference type="InterPro" id="IPR034139">
    <property type="entry name" value="TOPRIM_OLD"/>
</dbReference>
<dbReference type="Proteomes" id="UP000199529">
    <property type="component" value="Unassembled WGS sequence"/>
</dbReference>
<dbReference type="Gene3D" id="3.40.50.300">
    <property type="entry name" value="P-loop containing nucleotide triphosphate hydrolases"/>
    <property type="match status" value="1"/>
</dbReference>
<dbReference type="STRING" id="418495.SAMN05216215_103319"/>
<proteinExistence type="predicted"/>
<feature type="region of interest" description="Disordered" evidence="1">
    <location>
        <begin position="325"/>
        <end position="350"/>
    </location>
</feature>
<dbReference type="CDD" id="cd01026">
    <property type="entry name" value="TOPRIM_OLD"/>
    <property type="match status" value="1"/>
</dbReference>
<keyword evidence="3" id="KW-0378">Hydrolase</keyword>
<accession>A0A1H3M3L9</accession>
<keyword evidence="3" id="KW-0540">Nuclease</keyword>
<dbReference type="GO" id="GO:0016887">
    <property type="term" value="F:ATP hydrolysis activity"/>
    <property type="evidence" value="ECO:0007669"/>
    <property type="project" value="InterPro"/>
</dbReference>
<evidence type="ECO:0000259" key="2">
    <source>
        <dbReference type="Pfam" id="PF13304"/>
    </source>
</evidence>
<evidence type="ECO:0000313" key="3">
    <source>
        <dbReference type="EMBL" id="SDY70615.1"/>
    </source>
</evidence>
<protein>
    <submittedName>
        <fullName evidence="3">Putative ATP-dependent endonuclease of the OLD family</fullName>
    </submittedName>
</protein>
<dbReference type="GO" id="GO:0004519">
    <property type="term" value="F:endonuclease activity"/>
    <property type="evidence" value="ECO:0007669"/>
    <property type="project" value="UniProtKB-KW"/>
</dbReference>
<gene>
    <name evidence="3" type="ORF">SAMN05216215_103319</name>
</gene>
<name>A0A1H3M3L9_9PSEU</name>
<evidence type="ECO:0000313" key="4">
    <source>
        <dbReference type="Proteomes" id="UP000199529"/>
    </source>
</evidence>
<dbReference type="PANTHER" id="PTHR43581">
    <property type="entry name" value="ATP/GTP PHOSPHATASE"/>
    <property type="match status" value="1"/>
</dbReference>
<feature type="domain" description="ATPase AAA-type core" evidence="2">
    <location>
        <begin position="2"/>
        <end position="308"/>
    </location>
</feature>
<dbReference type="PANTHER" id="PTHR43581:SF4">
    <property type="entry name" value="ATP_GTP PHOSPHATASE"/>
    <property type="match status" value="1"/>
</dbReference>
<dbReference type="SUPFAM" id="SSF52540">
    <property type="entry name" value="P-loop containing nucleoside triphosphate hydrolases"/>
    <property type="match status" value="1"/>
</dbReference>
<sequence length="608" mass="66987">MVIGENNGGKSNLLDAIRLLTDPLDGRRDRYWDANDISRAPDVTAATLAAEYEITDPEQLGTYSQGVLADMSTVRYQLTFTAPTGVHTRGRITWVAGQDTSTDRDPEPEARERLRHVYLPPLRDAQRELSSGSGQRLRIILRYLLAEEGLAEDDFVEDVKRKFDEIRQHKILDQVNNAVRAPLADVTAGASPQDADVAVADPDLLSIARSLRLRMNDRGLDPRDIAESGLGYANLLFIATVLAELRAARDHDLTIFLVEEPEAHLHPQLQTLLVEYLRDAAEGAAWQPTPGDYAGRIQVVVTTHSPLIAASTNIADLVILKRNPLPPAQPPDERTLTAHPEPDQAATDRGSAYETKAVPLAEIDLRRADDKLKRYLDATRSAMLFGPRVVLVEGIAEALLIPAFARRVLPRPDPAPLFDLHDDQQEAPDQARARAAWARFVGSTLVPIDGVDFEPYVRVLLTAHHGGRVAERVAVITDEDPAVSGDRKQRLQQLATTLGAADRFKVFLGCPTLEPELMQAGPNNHEVIGKAYTKQRPQAGPAEWAGIVEAEDPATRVERFMTSFKKHDLKKGDFAQAVAELSAATGDFVVPQYIQDAIRWIAEVDDTP</sequence>
<dbReference type="InterPro" id="IPR027417">
    <property type="entry name" value="P-loop_NTPase"/>
</dbReference>
<dbReference type="AlphaFoldDB" id="A0A1H3M3L9"/>
<feature type="compositionally biased region" description="Basic and acidic residues" evidence="1">
    <location>
        <begin position="331"/>
        <end position="342"/>
    </location>
</feature>
<dbReference type="EMBL" id="FNOK01000033">
    <property type="protein sequence ID" value="SDY70615.1"/>
    <property type="molecule type" value="Genomic_DNA"/>
</dbReference>
<organism evidence="3 4">
    <name type="scientific">Saccharopolyspora shandongensis</name>
    <dbReference type="NCBI Taxonomy" id="418495"/>
    <lineage>
        <taxon>Bacteria</taxon>
        <taxon>Bacillati</taxon>
        <taxon>Actinomycetota</taxon>
        <taxon>Actinomycetes</taxon>
        <taxon>Pseudonocardiales</taxon>
        <taxon>Pseudonocardiaceae</taxon>
        <taxon>Saccharopolyspora</taxon>
    </lineage>
</organism>
<keyword evidence="4" id="KW-1185">Reference proteome</keyword>
<keyword evidence="3" id="KW-0255">Endonuclease</keyword>
<dbReference type="InterPro" id="IPR003959">
    <property type="entry name" value="ATPase_AAA_core"/>
</dbReference>
<dbReference type="GO" id="GO:0005524">
    <property type="term" value="F:ATP binding"/>
    <property type="evidence" value="ECO:0007669"/>
    <property type="project" value="InterPro"/>
</dbReference>